<protein>
    <recommendedName>
        <fullName evidence="9">C2H2-type domain-containing protein</fullName>
    </recommendedName>
</protein>
<dbReference type="OrthoDB" id="3945418at2759"/>
<evidence type="ECO:0000256" key="3">
    <source>
        <dbReference type="ARBA" id="ARBA00022737"/>
    </source>
</evidence>
<dbReference type="InterPro" id="IPR013087">
    <property type="entry name" value="Znf_C2H2_type"/>
</dbReference>
<feature type="domain" description="C2H2-type" evidence="9">
    <location>
        <begin position="34"/>
        <end position="61"/>
    </location>
</feature>
<name>A0A8H7WJW6_9HELO</name>
<proteinExistence type="predicted"/>
<feature type="compositionally biased region" description="Polar residues" evidence="8">
    <location>
        <begin position="109"/>
        <end position="120"/>
    </location>
</feature>
<keyword evidence="3" id="KW-0677">Repeat</keyword>
<dbReference type="Pfam" id="PF04082">
    <property type="entry name" value="Fungal_trans"/>
    <property type="match status" value="1"/>
</dbReference>
<dbReference type="EMBL" id="JAFJYH010000006">
    <property type="protein sequence ID" value="KAG4426018.1"/>
    <property type="molecule type" value="Genomic_DNA"/>
</dbReference>
<feature type="region of interest" description="Disordered" evidence="8">
    <location>
        <begin position="56"/>
        <end position="121"/>
    </location>
</feature>
<dbReference type="GO" id="GO:0005634">
    <property type="term" value="C:nucleus"/>
    <property type="evidence" value="ECO:0007669"/>
    <property type="project" value="UniProtKB-SubCell"/>
</dbReference>
<dbReference type="PANTHER" id="PTHR40626">
    <property type="entry name" value="MIP31509P"/>
    <property type="match status" value="1"/>
</dbReference>
<comment type="caution">
    <text evidence="10">The sequence shown here is derived from an EMBL/GenBank/DDBJ whole genome shotgun (WGS) entry which is preliminary data.</text>
</comment>
<dbReference type="InterPro" id="IPR036236">
    <property type="entry name" value="Znf_C2H2_sf"/>
</dbReference>
<feature type="domain" description="C2H2-type" evidence="9">
    <location>
        <begin position="6"/>
        <end position="33"/>
    </location>
</feature>
<dbReference type="SUPFAM" id="SSF57667">
    <property type="entry name" value="beta-beta-alpha zinc fingers"/>
    <property type="match status" value="1"/>
</dbReference>
<dbReference type="CDD" id="cd12148">
    <property type="entry name" value="fungal_TF_MHR"/>
    <property type="match status" value="1"/>
</dbReference>
<comment type="subcellular location">
    <subcellularLocation>
        <location evidence="1">Nucleus</location>
    </subcellularLocation>
</comment>
<dbReference type="PROSITE" id="PS00028">
    <property type="entry name" value="ZINC_FINGER_C2H2_1"/>
    <property type="match status" value="2"/>
</dbReference>
<evidence type="ECO:0000256" key="7">
    <source>
        <dbReference type="PROSITE-ProRule" id="PRU00042"/>
    </source>
</evidence>
<accession>A0A8H7WJW6</accession>
<organism evidence="10 11">
    <name type="scientific">Cadophora malorum</name>
    <dbReference type="NCBI Taxonomy" id="108018"/>
    <lineage>
        <taxon>Eukaryota</taxon>
        <taxon>Fungi</taxon>
        <taxon>Dikarya</taxon>
        <taxon>Ascomycota</taxon>
        <taxon>Pezizomycotina</taxon>
        <taxon>Leotiomycetes</taxon>
        <taxon>Helotiales</taxon>
        <taxon>Ploettnerulaceae</taxon>
        <taxon>Cadophora</taxon>
    </lineage>
</organism>
<sequence length="719" mass="79862">MTPRSMECRFCQKGFSKGEHLRRHERSHTGVRPYKCKECQRLFARQDSLARHEKLHIRDTNDYPSPPSTTSIQWPSSRISTSSSPKEVSEAGGHFSQSQPTPSQFSAFGDQTPTISNSSLPHMPLSADLDFDLMWPDSEDLFETLMAPDPTNPWQIPQNNAYSPPPQSIFNFGTPASIIDKGSPMSSVSSGESHRAVHNVSEMVTNLSSSVTAAIESSSITSVFLDECLHMFFVRFIPTFPVLHRATFVFKECTQPLLLNAMAIGSLYLGPKDSVVKGEALWRLAHVALTTSWEMLMIHRGPYDSCPGIQLVTTALLAQIYGALSKNRAIRTTSQAFHALGFFWARQCALSDSQPYSLANLPVLDASDEEKDRSWRAWAAKEIQQRALLGHYVVDGLISRMSGEAPSVRHSANQLGLPSSEAAFDARTADQWIVQMKCRETAPLSFRKIITSLFSPLGQCHTMNYDFSAFAIRVILEGLQSFLADCESDETLIGVPSKLELRRALVQVYQGIKSNISISEPERLELFLRWHTICLDACKDSSILCRSVCSRYGVSQHVCGGPEHSKVDVDLVSWANTEDGRRALLHAIAIQEIVEQLPRGRAHVIHIPGSLFASSTVYCVFSLAGQTTVNIPSIVDWPSVLSSGYESSEAIPAASSNIAETRKYIRGEYAVILGSQLAETKNLLYELNSMQKLFRCLSSQWGISYDMEPVIDQWIALCH</sequence>
<keyword evidence="5" id="KW-0862">Zinc</keyword>
<evidence type="ECO:0000313" key="11">
    <source>
        <dbReference type="Proteomes" id="UP000664132"/>
    </source>
</evidence>
<evidence type="ECO:0000256" key="2">
    <source>
        <dbReference type="ARBA" id="ARBA00022723"/>
    </source>
</evidence>
<dbReference type="InterPro" id="IPR051059">
    <property type="entry name" value="VerF-like"/>
</dbReference>
<dbReference type="Pfam" id="PF00096">
    <property type="entry name" value="zf-C2H2"/>
    <property type="match status" value="1"/>
</dbReference>
<reference evidence="10" key="1">
    <citation type="submission" date="2021-02" db="EMBL/GenBank/DDBJ databases">
        <title>Genome sequence Cadophora malorum strain M34.</title>
        <authorList>
            <person name="Stefanovic E."/>
            <person name="Vu D."/>
            <person name="Scully C."/>
            <person name="Dijksterhuis J."/>
            <person name="Roader J."/>
            <person name="Houbraken J."/>
        </authorList>
    </citation>
    <scope>NUCLEOTIDE SEQUENCE</scope>
    <source>
        <strain evidence="10">M34</strain>
    </source>
</reference>
<dbReference type="AlphaFoldDB" id="A0A8H7WJW6"/>
<keyword evidence="2" id="KW-0479">Metal-binding</keyword>
<dbReference type="GO" id="GO:0000978">
    <property type="term" value="F:RNA polymerase II cis-regulatory region sequence-specific DNA binding"/>
    <property type="evidence" value="ECO:0007669"/>
    <property type="project" value="InterPro"/>
</dbReference>
<dbReference type="GO" id="GO:0000785">
    <property type="term" value="C:chromatin"/>
    <property type="evidence" value="ECO:0007669"/>
    <property type="project" value="TreeGrafter"/>
</dbReference>
<evidence type="ECO:0000256" key="1">
    <source>
        <dbReference type="ARBA" id="ARBA00004123"/>
    </source>
</evidence>
<evidence type="ECO:0000256" key="4">
    <source>
        <dbReference type="ARBA" id="ARBA00022771"/>
    </source>
</evidence>
<feature type="compositionally biased region" description="Low complexity" evidence="8">
    <location>
        <begin position="95"/>
        <end position="106"/>
    </location>
</feature>
<feature type="compositionally biased region" description="Low complexity" evidence="8">
    <location>
        <begin position="71"/>
        <end position="85"/>
    </location>
</feature>
<dbReference type="FunFam" id="3.30.160.60:FF:002343">
    <property type="entry name" value="Zinc finger protein 33A"/>
    <property type="match status" value="1"/>
</dbReference>
<keyword evidence="6" id="KW-0539">Nucleus</keyword>
<dbReference type="Proteomes" id="UP000664132">
    <property type="component" value="Unassembled WGS sequence"/>
</dbReference>
<gene>
    <name evidence="10" type="ORF">IFR04_000962</name>
</gene>
<evidence type="ECO:0000256" key="8">
    <source>
        <dbReference type="SAM" id="MobiDB-lite"/>
    </source>
</evidence>
<dbReference type="Gene3D" id="3.30.160.60">
    <property type="entry name" value="Classic Zinc Finger"/>
    <property type="match status" value="2"/>
</dbReference>
<dbReference type="PANTHER" id="PTHR40626:SF14">
    <property type="entry name" value="C2H2 TYPE ZINC FINGER DOMAIN PROTEIN (AFU_ORTHOLOGUE AFUA_1G02360)"/>
    <property type="match status" value="1"/>
</dbReference>
<dbReference type="GO" id="GO:0000981">
    <property type="term" value="F:DNA-binding transcription factor activity, RNA polymerase II-specific"/>
    <property type="evidence" value="ECO:0007669"/>
    <property type="project" value="InterPro"/>
</dbReference>
<dbReference type="PROSITE" id="PS50157">
    <property type="entry name" value="ZINC_FINGER_C2H2_2"/>
    <property type="match status" value="2"/>
</dbReference>
<dbReference type="InterPro" id="IPR007219">
    <property type="entry name" value="XnlR_reg_dom"/>
</dbReference>
<dbReference type="SMART" id="SM00355">
    <property type="entry name" value="ZnF_C2H2"/>
    <property type="match status" value="2"/>
</dbReference>
<keyword evidence="4 7" id="KW-0863">Zinc-finger</keyword>
<keyword evidence="11" id="KW-1185">Reference proteome</keyword>
<evidence type="ECO:0000256" key="6">
    <source>
        <dbReference type="ARBA" id="ARBA00023242"/>
    </source>
</evidence>
<dbReference type="GO" id="GO:0006351">
    <property type="term" value="P:DNA-templated transcription"/>
    <property type="evidence" value="ECO:0007669"/>
    <property type="project" value="InterPro"/>
</dbReference>
<dbReference type="GO" id="GO:0008270">
    <property type="term" value="F:zinc ion binding"/>
    <property type="evidence" value="ECO:0007669"/>
    <property type="project" value="UniProtKB-KW"/>
</dbReference>
<evidence type="ECO:0000256" key="5">
    <source>
        <dbReference type="ARBA" id="ARBA00022833"/>
    </source>
</evidence>
<evidence type="ECO:0000259" key="9">
    <source>
        <dbReference type="PROSITE" id="PS50157"/>
    </source>
</evidence>
<evidence type="ECO:0000313" key="10">
    <source>
        <dbReference type="EMBL" id="KAG4426018.1"/>
    </source>
</evidence>